<dbReference type="Pfam" id="PF13962">
    <property type="entry name" value="PGG"/>
    <property type="match status" value="1"/>
</dbReference>
<evidence type="ECO:0000256" key="2">
    <source>
        <dbReference type="ARBA" id="ARBA00022692"/>
    </source>
</evidence>
<organism evidence="10 11">
    <name type="scientific">Acer yangbiense</name>
    <dbReference type="NCBI Taxonomy" id="1000413"/>
    <lineage>
        <taxon>Eukaryota</taxon>
        <taxon>Viridiplantae</taxon>
        <taxon>Streptophyta</taxon>
        <taxon>Embryophyta</taxon>
        <taxon>Tracheophyta</taxon>
        <taxon>Spermatophyta</taxon>
        <taxon>Magnoliopsida</taxon>
        <taxon>eudicotyledons</taxon>
        <taxon>Gunneridae</taxon>
        <taxon>Pentapetalae</taxon>
        <taxon>rosids</taxon>
        <taxon>malvids</taxon>
        <taxon>Sapindales</taxon>
        <taxon>Sapindaceae</taxon>
        <taxon>Hippocastanoideae</taxon>
        <taxon>Acereae</taxon>
        <taxon>Acer</taxon>
    </lineage>
</organism>
<keyword evidence="3" id="KW-0677">Repeat</keyword>
<evidence type="ECO:0000256" key="4">
    <source>
        <dbReference type="ARBA" id="ARBA00022989"/>
    </source>
</evidence>
<evidence type="ECO:0000256" key="1">
    <source>
        <dbReference type="ARBA" id="ARBA00004141"/>
    </source>
</evidence>
<dbReference type="PANTHER" id="PTHR24186">
    <property type="entry name" value="PROTEIN PHOSPHATASE 1 REGULATORY SUBUNIT"/>
    <property type="match status" value="1"/>
</dbReference>
<evidence type="ECO:0000256" key="5">
    <source>
        <dbReference type="ARBA" id="ARBA00023043"/>
    </source>
</evidence>
<keyword evidence="8" id="KW-0732">Signal</keyword>
<comment type="subcellular location">
    <subcellularLocation>
        <location evidence="1">Membrane</location>
        <topology evidence="1">Multi-pass membrane protein</topology>
    </subcellularLocation>
</comment>
<proteinExistence type="predicted"/>
<evidence type="ECO:0000313" key="10">
    <source>
        <dbReference type="EMBL" id="TXG61836.1"/>
    </source>
</evidence>
<accession>A0A5C7HZL4</accession>
<feature type="signal peptide" evidence="8">
    <location>
        <begin position="1"/>
        <end position="16"/>
    </location>
</feature>
<keyword evidence="4 7" id="KW-1133">Transmembrane helix</keyword>
<evidence type="ECO:0000256" key="6">
    <source>
        <dbReference type="ARBA" id="ARBA00023136"/>
    </source>
</evidence>
<keyword evidence="11" id="KW-1185">Reference proteome</keyword>
<keyword evidence="5" id="KW-0040">ANK repeat</keyword>
<dbReference type="AlphaFoldDB" id="A0A5C7HZL4"/>
<evidence type="ECO:0000259" key="9">
    <source>
        <dbReference type="Pfam" id="PF13962"/>
    </source>
</evidence>
<feature type="domain" description="PGG" evidence="9">
    <location>
        <begin position="2"/>
        <end position="117"/>
    </location>
</feature>
<protein>
    <recommendedName>
        <fullName evidence="9">PGG domain-containing protein</fullName>
    </recommendedName>
</protein>
<evidence type="ECO:0000256" key="7">
    <source>
        <dbReference type="SAM" id="Phobius"/>
    </source>
</evidence>
<evidence type="ECO:0000256" key="8">
    <source>
        <dbReference type="SAM" id="SignalP"/>
    </source>
</evidence>
<evidence type="ECO:0000256" key="3">
    <source>
        <dbReference type="ARBA" id="ARBA00022737"/>
    </source>
</evidence>
<evidence type="ECO:0000313" key="11">
    <source>
        <dbReference type="Proteomes" id="UP000323000"/>
    </source>
</evidence>
<name>A0A5C7HZL4_9ROSI</name>
<dbReference type="Proteomes" id="UP000323000">
    <property type="component" value="Chromosome 5"/>
</dbReference>
<keyword evidence="6 7" id="KW-0472">Membrane</keyword>
<dbReference type="OrthoDB" id="681126at2759"/>
<feature type="chain" id="PRO_5022811301" description="PGG domain-containing protein" evidence="8">
    <location>
        <begin position="17"/>
        <end position="176"/>
    </location>
</feature>
<dbReference type="PANTHER" id="PTHR24186:SF37">
    <property type="entry name" value="PGG DOMAIN-CONTAINING PROTEIN"/>
    <property type="match status" value="1"/>
</dbReference>
<gene>
    <name evidence="10" type="ORF">EZV62_013199</name>
</gene>
<dbReference type="EMBL" id="VAHF01000005">
    <property type="protein sequence ID" value="TXG61836.1"/>
    <property type="molecule type" value="Genomic_DNA"/>
</dbReference>
<dbReference type="InterPro" id="IPR026961">
    <property type="entry name" value="PGG_dom"/>
</dbReference>
<keyword evidence="2 7" id="KW-0812">Transmembrane</keyword>
<comment type="caution">
    <text evidence="10">The sequence shown here is derived from an EMBL/GenBank/DDBJ whole genome shotgun (WGS) entry which is preliminary data.</text>
</comment>
<dbReference type="GO" id="GO:0005886">
    <property type="term" value="C:plasma membrane"/>
    <property type="evidence" value="ECO:0007669"/>
    <property type="project" value="TreeGrafter"/>
</dbReference>
<feature type="transmembrane region" description="Helical" evidence="7">
    <location>
        <begin position="63"/>
        <end position="81"/>
    </location>
</feature>
<sequence length="176" mass="19191">MSSALMVVASLIATMAFQVAINPPGSVWQDNSNSGAGAPQSSERPHSAGSAILSDKNPSSYSLLMNFNTTGFMASVSIMLLQISGLPIGRKFLMWILLVIMWIAISAMTFTYIYTLIFLTEQIDETLDTGLGTAGFIWLGLMGILFLGHVIRLIKKMIKCVRKSIRQPRQPSSNMA</sequence>
<reference evidence="11" key="1">
    <citation type="journal article" date="2019" name="Gigascience">
        <title>De novo genome assembly of the endangered Acer yangbiense, a plant species with extremely small populations endemic to Yunnan Province, China.</title>
        <authorList>
            <person name="Yang J."/>
            <person name="Wariss H.M."/>
            <person name="Tao L."/>
            <person name="Zhang R."/>
            <person name="Yun Q."/>
            <person name="Hollingsworth P."/>
            <person name="Dao Z."/>
            <person name="Luo G."/>
            <person name="Guo H."/>
            <person name="Ma Y."/>
            <person name="Sun W."/>
        </authorList>
    </citation>
    <scope>NUCLEOTIDE SEQUENCE [LARGE SCALE GENOMIC DNA]</scope>
    <source>
        <strain evidence="11">cv. Malutang</strain>
    </source>
</reference>
<feature type="transmembrane region" description="Helical" evidence="7">
    <location>
        <begin position="93"/>
        <end position="115"/>
    </location>
</feature>
<feature type="transmembrane region" description="Helical" evidence="7">
    <location>
        <begin position="135"/>
        <end position="154"/>
    </location>
</feature>